<dbReference type="GO" id="GO:0004519">
    <property type="term" value="F:endonuclease activity"/>
    <property type="evidence" value="ECO:0007669"/>
    <property type="project" value="InterPro"/>
</dbReference>
<dbReference type="Gene3D" id="3.30.370.10">
    <property type="entry name" value="Barstar-like"/>
    <property type="match status" value="1"/>
</dbReference>
<dbReference type="CDD" id="cd00085">
    <property type="entry name" value="HNHc"/>
    <property type="match status" value="1"/>
</dbReference>
<gene>
    <name evidence="3" type="ORF">MSG_01517</name>
</gene>
<evidence type="ECO:0000256" key="2">
    <source>
        <dbReference type="SAM" id="MobiDB-lite"/>
    </source>
</evidence>
<dbReference type="SMART" id="SM00507">
    <property type="entry name" value="HNHc"/>
    <property type="match status" value="1"/>
</dbReference>
<dbReference type="EMBL" id="AP018164">
    <property type="protein sequence ID" value="BAX91673.1"/>
    <property type="molecule type" value="Genomic_DNA"/>
</dbReference>
<dbReference type="OrthoDB" id="4752861at2"/>
<dbReference type="Gene3D" id="1.10.30.50">
    <property type="match status" value="1"/>
</dbReference>
<comment type="similarity">
    <text evidence="1">Belongs to the Rv1128c/1148c/1588c/1702c/1945/3466 family.</text>
</comment>
<dbReference type="KEGG" id="mshg:MSG_01517"/>
<dbReference type="GO" id="GO:0003676">
    <property type="term" value="F:nucleic acid binding"/>
    <property type="evidence" value="ECO:0007669"/>
    <property type="project" value="InterPro"/>
</dbReference>
<dbReference type="InterPro" id="IPR003615">
    <property type="entry name" value="HNH_nuc"/>
</dbReference>
<feature type="region of interest" description="Disordered" evidence="2">
    <location>
        <begin position="155"/>
        <end position="183"/>
    </location>
</feature>
<evidence type="ECO:0000313" key="4">
    <source>
        <dbReference type="Proteomes" id="UP000217736"/>
    </source>
</evidence>
<feature type="compositionally biased region" description="Pro residues" evidence="2">
    <location>
        <begin position="166"/>
        <end position="177"/>
    </location>
</feature>
<dbReference type="RefSeq" id="WP_096438418.1">
    <property type="nucleotide sequence ID" value="NZ_AP018164.1"/>
</dbReference>
<dbReference type="GO" id="GO:0008270">
    <property type="term" value="F:zinc ion binding"/>
    <property type="evidence" value="ECO:0007669"/>
    <property type="project" value="InterPro"/>
</dbReference>
<name>A0A1Z4EFD9_9MYCO</name>
<reference evidence="4" key="1">
    <citation type="submission" date="2017-06" db="EMBL/GenBank/DDBJ databases">
        <title>Complete Genome Sequence of Mycobacterium shigaense.</title>
        <authorList>
            <person name="Fukano H."/>
            <person name="Yoshida M."/>
            <person name="Kazumi Y."/>
            <person name="Ogura Y."/>
            <person name="Mitarai S."/>
            <person name="Hayashi T."/>
            <person name="Hoshino Y."/>
        </authorList>
    </citation>
    <scope>NUCLEOTIDE SEQUENCE [LARGE SCALE GENOMIC DNA]</scope>
    <source>
        <strain evidence="4">UN-152</strain>
    </source>
</reference>
<evidence type="ECO:0000256" key="1">
    <source>
        <dbReference type="ARBA" id="ARBA00023450"/>
    </source>
</evidence>
<evidence type="ECO:0000313" key="3">
    <source>
        <dbReference type="EMBL" id="BAX91673.1"/>
    </source>
</evidence>
<protein>
    <submittedName>
        <fullName evidence="3">Uncharacterized protein</fullName>
    </submittedName>
</protein>
<dbReference type="SUPFAM" id="SSF52038">
    <property type="entry name" value="Barstar-related"/>
    <property type="match status" value="1"/>
</dbReference>
<dbReference type="Proteomes" id="UP000217736">
    <property type="component" value="Chromosome"/>
</dbReference>
<organism evidence="3 4">
    <name type="scientific">Mycobacterium shigaense</name>
    <dbReference type="NCBI Taxonomy" id="722731"/>
    <lineage>
        <taxon>Bacteria</taxon>
        <taxon>Bacillati</taxon>
        <taxon>Actinomycetota</taxon>
        <taxon>Actinomycetes</taxon>
        <taxon>Mycobacteriales</taxon>
        <taxon>Mycobacteriaceae</taxon>
        <taxon>Mycobacterium</taxon>
        <taxon>Mycobacterium simiae complex</taxon>
    </lineage>
</organism>
<sequence length="200" mass="21934">MFGFPAHYGKNWPALNDCLSDVFDDPVDARFAAAALHLGPLLTDAERRYLTCEATGEVWFERDGEAIGAGRTTRLISRRLRRALEHRDRACVEPGCGASRGLHAHHLQHREDGGPTELANLVPVCAYHHRLHHQGGITLTGPAADLVVTDSDGRRLDAGSLAHPPSQAPPDVPPCPGPTGERAQWWWYTPFQPHPPPTTN</sequence>
<dbReference type="Pfam" id="PF01844">
    <property type="entry name" value="HNH"/>
    <property type="match status" value="1"/>
</dbReference>
<dbReference type="InterPro" id="IPR003870">
    <property type="entry name" value="DUF222"/>
</dbReference>
<dbReference type="AlphaFoldDB" id="A0A1Z4EFD9"/>
<dbReference type="InterPro" id="IPR035905">
    <property type="entry name" value="Barstar-like_sf"/>
</dbReference>
<keyword evidence="4" id="KW-1185">Reference proteome</keyword>
<dbReference type="Pfam" id="PF02720">
    <property type="entry name" value="DUF222"/>
    <property type="match status" value="1"/>
</dbReference>
<dbReference type="InterPro" id="IPR002711">
    <property type="entry name" value="HNH"/>
</dbReference>
<proteinExistence type="inferred from homology"/>
<accession>A0A1Z4EFD9</accession>